<dbReference type="Proteomes" id="UP001241056">
    <property type="component" value="Unassembled WGS sequence"/>
</dbReference>
<accession>A0ABT7SLG2</accession>
<dbReference type="RefSeq" id="WP_289409606.1">
    <property type="nucleotide sequence ID" value="NZ_JAUCDY010000001.1"/>
</dbReference>
<keyword evidence="3" id="KW-1185">Reference proteome</keyword>
<keyword evidence="1" id="KW-1133">Transmembrane helix</keyword>
<protein>
    <submittedName>
        <fullName evidence="2">Uncharacterized protein</fullName>
    </submittedName>
</protein>
<gene>
    <name evidence="2" type="ORF">QEZ41_01610</name>
</gene>
<organism evidence="2 3">
    <name type="scientific">Thiopseudomonas acetoxidans</name>
    <dbReference type="NCBI Taxonomy" id="3041622"/>
    <lineage>
        <taxon>Bacteria</taxon>
        <taxon>Pseudomonadati</taxon>
        <taxon>Pseudomonadota</taxon>
        <taxon>Gammaproteobacteria</taxon>
        <taxon>Pseudomonadales</taxon>
        <taxon>Pseudomonadaceae</taxon>
        <taxon>Thiopseudomonas</taxon>
    </lineage>
</organism>
<evidence type="ECO:0000313" key="2">
    <source>
        <dbReference type="EMBL" id="MDM7856981.1"/>
    </source>
</evidence>
<feature type="transmembrane region" description="Helical" evidence="1">
    <location>
        <begin position="42"/>
        <end position="63"/>
    </location>
</feature>
<reference evidence="2 3" key="1">
    <citation type="submission" date="2023-06" db="EMBL/GenBank/DDBJ databases">
        <title>Thiopseudomonas sp. CY1220 draft genome sequence.</title>
        <authorList>
            <person name="Zhao G."/>
            <person name="An M."/>
        </authorList>
    </citation>
    <scope>NUCLEOTIDE SEQUENCE [LARGE SCALE GENOMIC DNA]</scope>
    <source>
        <strain evidence="2 3">CY1220</strain>
    </source>
</reference>
<comment type="caution">
    <text evidence="2">The sequence shown here is derived from an EMBL/GenBank/DDBJ whole genome shotgun (WGS) entry which is preliminary data.</text>
</comment>
<evidence type="ECO:0000313" key="3">
    <source>
        <dbReference type="Proteomes" id="UP001241056"/>
    </source>
</evidence>
<sequence length="77" mass="8586">MKKPTKSKEPASRLMCIVGLLLGVVFTVIGFVALSYYPEDDWLQLLGGLGFLLFGLESLHACWYGRKPLLVRMGPFP</sequence>
<proteinExistence type="predicted"/>
<keyword evidence="1" id="KW-0472">Membrane</keyword>
<feature type="transmembrane region" description="Helical" evidence="1">
    <location>
        <begin position="12"/>
        <end position="36"/>
    </location>
</feature>
<keyword evidence="1" id="KW-0812">Transmembrane</keyword>
<dbReference type="EMBL" id="JAUCDY010000001">
    <property type="protein sequence ID" value="MDM7856981.1"/>
    <property type="molecule type" value="Genomic_DNA"/>
</dbReference>
<name>A0ABT7SLG2_9GAMM</name>
<evidence type="ECO:0000256" key="1">
    <source>
        <dbReference type="SAM" id="Phobius"/>
    </source>
</evidence>